<evidence type="ECO:0000313" key="5">
    <source>
        <dbReference type="Proteomes" id="UP000250870"/>
    </source>
</evidence>
<feature type="domain" description="DUF2345" evidence="2">
    <location>
        <begin position="135"/>
        <end position="281"/>
    </location>
</feature>
<accession>A0A329VA94</accession>
<feature type="domain" description="Putative type VI secretion system Rhs element associated Vgr" evidence="3">
    <location>
        <begin position="12"/>
        <end position="115"/>
    </location>
</feature>
<dbReference type="Proteomes" id="UP000250870">
    <property type="component" value="Unassembled WGS sequence"/>
</dbReference>
<proteinExistence type="predicted"/>
<reference evidence="4 5" key="1">
    <citation type="journal article" date="2018" name="Int. J. Syst. Evol. Microbiol.">
        <title>Whole-genome-based revisit of Photorhabdus phylogeny: proposal for the elevation of most Photorhabdus subspecies to the species level and description of one novel species Photorhabdus bodei sp. nov., and one novel subspecies Photorhabdus laumondii subsp. clarkei subsp. nov.</title>
        <authorList>
            <person name="Machado R.A.R."/>
            <person name="Wuthrich D."/>
            <person name="Kuhnert P."/>
            <person name="Arce C.C.M."/>
            <person name="Thonen L."/>
            <person name="Ruiz C."/>
            <person name="Zhang X."/>
            <person name="Robert C.A.M."/>
            <person name="Karimi J."/>
            <person name="Kamali S."/>
            <person name="Ma J."/>
            <person name="Bruggmann R."/>
            <person name="Erb M."/>
        </authorList>
    </citation>
    <scope>NUCLEOTIDE SEQUENCE [LARGE SCALE GENOMIC DNA]</scope>
    <source>
        <strain evidence="4 5">BOJ-47</strain>
    </source>
</reference>
<evidence type="ECO:0000259" key="3">
    <source>
        <dbReference type="Pfam" id="PF13296"/>
    </source>
</evidence>
<protein>
    <submittedName>
        <fullName evidence="4">Type VI secretion system tip protein VgrG</fullName>
    </submittedName>
</protein>
<organism evidence="4 5">
    <name type="scientific">Photorhabdus laumondii subsp. clarkei</name>
    <dbReference type="NCBI Taxonomy" id="2029685"/>
    <lineage>
        <taxon>Bacteria</taxon>
        <taxon>Pseudomonadati</taxon>
        <taxon>Pseudomonadota</taxon>
        <taxon>Gammaproteobacteria</taxon>
        <taxon>Enterobacterales</taxon>
        <taxon>Morganellaceae</taxon>
        <taxon>Photorhabdus</taxon>
    </lineage>
</organism>
<feature type="coiled-coil region" evidence="1">
    <location>
        <begin position="116"/>
        <end position="143"/>
    </location>
</feature>
<dbReference type="EMBL" id="NSCI01000062">
    <property type="protein sequence ID" value="RAW82250.1"/>
    <property type="molecule type" value="Genomic_DNA"/>
</dbReference>
<sequence>VNLYNYKRNVLRTPANNKLRMDDERGREHIKLSTEYGGKSQLNLGHLVDSQRPHPEKRGEGFELRTDDWGAIRAGKGLFISADKQARAGGEVLEMEAALNQLQQAQTLTEALCGAAEMAKAELADLQQQKALLSETLAELKKSALLLSAPEGIAQTTAKSLQLAAGENIIATSGKNADFSVLKKFTVAAGERISLFAQKLGIKLFASKGRVEIEAQGDAMGLAALKDITVNSHEGKVIISAKQEILLVSGGGYIRIGNGQVECGAPNHIIQRATAWQKFGGQSVSQMVSQRETVDFSVTPQVLWPFDDMPVKDQHAFLHNHDDSQHSSITGEDGKTAKQKKLGVEAIKFYLKEGKE</sequence>
<dbReference type="InterPro" id="IPR018769">
    <property type="entry name" value="VgrG2_DUF2345"/>
</dbReference>
<evidence type="ECO:0000259" key="2">
    <source>
        <dbReference type="Pfam" id="PF10106"/>
    </source>
</evidence>
<dbReference type="Pfam" id="PF10106">
    <property type="entry name" value="DUF2345"/>
    <property type="match status" value="1"/>
</dbReference>
<feature type="non-terminal residue" evidence="4">
    <location>
        <position position="1"/>
    </location>
</feature>
<name>A0A329VA94_9GAMM</name>
<evidence type="ECO:0000313" key="4">
    <source>
        <dbReference type="EMBL" id="RAW82250.1"/>
    </source>
</evidence>
<comment type="caution">
    <text evidence="4">The sequence shown here is derived from an EMBL/GenBank/DDBJ whole genome shotgun (WGS) entry which is preliminary data.</text>
</comment>
<dbReference type="AlphaFoldDB" id="A0A329VA94"/>
<gene>
    <name evidence="4" type="ORF">CKY01_22155</name>
</gene>
<evidence type="ECO:0000256" key="1">
    <source>
        <dbReference type="SAM" id="Coils"/>
    </source>
</evidence>
<dbReference type="RefSeq" id="WP_146747618.1">
    <property type="nucleotide sequence ID" value="NZ_CAWNWQ010000062.1"/>
</dbReference>
<keyword evidence="1" id="KW-0175">Coiled coil</keyword>
<dbReference type="Pfam" id="PF13296">
    <property type="entry name" value="T6SS_Vgr"/>
    <property type="match status" value="1"/>
</dbReference>
<dbReference type="InterPro" id="IPR028244">
    <property type="entry name" value="T6SS_Rhs_Vgr_dom"/>
</dbReference>